<evidence type="ECO:0000256" key="1">
    <source>
        <dbReference type="ARBA" id="ARBA00004496"/>
    </source>
</evidence>
<dbReference type="AlphaFoldDB" id="A0A0R2A9Z0"/>
<dbReference type="Proteomes" id="UP000051733">
    <property type="component" value="Unassembled WGS sequence"/>
</dbReference>
<dbReference type="FunFam" id="1.10.132.20:FF:000001">
    <property type="entry name" value="Ribosome-recycling factor"/>
    <property type="match status" value="1"/>
</dbReference>
<dbReference type="GO" id="GO:0043023">
    <property type="term" value="F:ribosomal large subunit binding"/>
    <property type="evidence" value="ECO:0007669"/>
    <property type="project" value="TreeGrafter"/>
</dbReference>
<name>A0A0R2A9Z0_9LACO</name>
<reference evidence="7 8" key="1">
    <citation type="journal article" date="2015" name="Genome Announc.">
        <title>Expanding the biotechnology potential of lactobacilli through comparative genomics of 213 strains and associated genera.</title>
        <authorList>
            <person name="Sun Z."/>
            <person name="Harris H.M."/>
            <person name="McCann A."/>
            <person name="Guo C."/>
            <person name="Argimon S."/>
            <person name="Zhang W."/>
            <person name="Yang X."/>
            <person name="Jeffery I.B."/>
            <person name="Cooney J.C."/>
            <person name="Kagawa T.F."/>
            <person name="Liu W."/>
            <person name="Song Y."/>
            <person name="Salvetti E."/>
            <person name="Wrobel A."/>
            <person name="Rasinkangas P."/>
            <person name="Parkhill J."/>
            <person name="Rea M.C."/>
            <person name="O'Sullivan O."/>
            <person name="Ritari J."/>
            <person name="Douillard F.P."/>
            <person name="Paul Ross R."/>
            <person name="Yang R."/>
            <person name="Briner A.E."/>
            <person name="Felis G.E."/>
            <person name="de Vos W.M."/>
            <person name="Barrangou R."/>
            <person name="Klaenhammer T.R."/>
            <person name="Caufield P.W."/>
            <person name="Cui Y."/>
            <person name="Zhang H."/>
            <person name="O'Toole P.W."/>
        </authorList>
    </citation>
    <scope>NUCLEOTIDE SEQUENCE [LARGE SCALE GENOMIC DNA]</scope>
    <source>
        <strain evidence="7 8">DSM 20634</strain>
    </source>
</reference>
<dbReference type="HAMAP" id="MF_00040">
    <property type="entry name" value="RRF"/>
    <property type="match status" value="1"/>
</dbReference>
<evidence type="ECO:0000256" key="2">
    <source>
        <dbReference type="ARBA" id="ARBA00005912"/>
    </source>
</evidence>
<proteinExistence type="inferred from homology"/>
<evidence type="ECO:0000313" key="7">
    <source>
        <dbReference type="EMBL" id="KRM62452.1"/>
    </source>
</evidence>
<dbReference type="InterPro" id="IPR002661">
    <property type="entry name" value="Ribosome_recyc_fac"/>
</dbReference>
<protein>
    <recommendedName>
        <fullName evidence="5">Ribosome-recycling factor</fullName>
        <shortName evidence="5">RRF</shortName>
    </recommendedName>
    <alternativeName>
        <fullName evidence="5">Ribosome-releasing factor</fullName>
    </alternativeName>
</protein>
<comment type="function">
    <text evidence="5">Responsible for the release of ribosomes from messenger RNA at the termination of protein biosynthesis. May increase the efficiency of translation by recycling ribosomes from one round of translation to another.</text>
</comment>
<comment type="subcellular location">
    <subcellularLocation>
        <location evidence="1 5">Cytoplasm</location>
    </subcellularLocation>
</comment>
<dbReference type="PANTHER" id="PTHR20982">
    <property type="entry name" value="RIBOSOME RECYCLING FACTOR"/>
    <property type="match status" value="1"/>
</dbReference>
<dbReference type="InterPro" id="IPR023584">
    <property type="entry name" value="Ribosome_recyc_fac_dom"/>
</dbReference>
<gene>
    <name evidence="5" type="primary">frr</name>
    <name evidence="7" type="ORF">FC26_GL002026</name>
</gene>
<dbReference type="GO" id="GO:0005737">
    <property type="term" value="C:cytoplasm"/>
    <property type="evidence" value="ECO:0007669"/>
    <property type="project" value="UniProtKB-SubCell"/>
</dbReference>
<dbReference type="GO" id="GO:0006415">
    <property type="term" value="P:translational termination"/>
    <property type="evidence" value="ECO:0007669"/>
    <property type="project" value="UniProtKB-UniRule"/>
</dbReference>
<organism evidence="7 8">
    <name type="scientific">Paucilactobacillus vaccinostercus DSM 20634</name>
    <dbReference type="NCBI Taxonomy" id="1423813"/>
    <lineage>
        <taxon>Bacteria</taxon>
        <taxon>Bacillati</taxon>
        <taxon>Bacillota</taxon>
        <taxon>Bacilli</taxon>
        <taxon>Lactobacillales</taxon>
        <taxon>Lactobacillaceae</taxon>
        <taxon>Paucilactobacillus</taxon>
    </lineage>
</organism>
<dbReference type="NCBIfam" id="TIGR00496">
    <property type="entry name" value="frr"/>
    <property type="match status" value="1"/>
</dbReference>
<dbReference type="InterPro" id="IPR036191">
    <property type="entry name" value="RRF_sf"/>
</dbReference>
<dbReference type="RefSeq" id="WP_057777152.1">
    <property type="nucleotide sequence ID" value="NZ_AYYY01000005.1"/>
</dbReference>
<dbReference type="Gene3D" id="3.30.1360.40">
    <property type="match status" value="1"/>
</dbReference>
<dbReference type="EMBL" id="AYYY01000005">
    <property type="protein sequence ID" value="KRM62452.1"/>
    <property type="molecule type" value="Genomic_DNA"/>
</dbReference>
<evidence type="ECO:0000313" key="8">
    <source>
        <dbReference type="Proteomes" id="UP000051733"/>
    </source>
</evidence>
<keyword evidence="4 5" id="KW-0648">Protein biosynthesis</keyword>
<keyword evidence="3 5" id="KW-0963">Cytoplasm</keyword>
<comment type="similarity">
    <text evidence="2 5">Belongs to the RRF family.</text>
</comment>
<dbReference type="Gene3D" id="1.10.132.20">
    <property type="entry name" value="Ribosome-recycling factor"/>
    <property type="match status" value="1"/>
</dbReference>
<dbReference type="CDD" id="cd00520">
    <property type="entry name" value="RRF"/>
    <property type="match status" value="1"/>
</dbReference>
<evidence type="ECO:0000256" key="3">
    <source>
        <dbReference type="ARBA" id="ARBA00022490"/>
    </source>
</evidence>
<comment type="caution">
    <text evidence="7">The sequence shown here is derived from an EMBL/GenBank/DDBJ whole genome shotgun (WGS) entry which is preliminary data.</text>
</comment>
<dbReference type="OrthoDB" id="9804006at2"/>
<dbReference type="Pfam" id="PF01765">
    <property type="entry name" value="RRF"/>
    <property type="match status" value="1"/>
</dbReference>
<dbReference type="PATRIC" id="fig|1423813.3.peg.2063"/>
<evidence type="ECO:0000259" key="6">
    <source>
        <dbReference type="Pfam" id="PF01765"/>
    </source>
</evidence>
<dbReference type="FunFam" id="3.30.1360.40:FF:000001">
    <property type="entry name" value="Ribosome-recycling factor"/>
    <property type="match status" value="1"/>
</dbReference>
<accession>A0A0R2A9Z0</accession>
<evidence type="ECO:0000256" key="4">
    <source>
        <dbReference type="ARBA" id="ARBA00022917"/>
    </source>
</evidence>
<dbReference type="PANTHER" id="PTHR20982:SF3">
    <property type="entry name" value="MITOCHONDRIAL RIBOSOME RECYCLING FACTOR PSEUDO 1"/>
    <property type="match status" value="1"/>
</dbReference>
<feature type="domain" description="Ribosome recycling factor" evidence="6">
    <location>
        <begin position="22"/>
        <end position="185"/>
    </location>
</feature>
<dbReference type="SUPFAM" id="SSF55194">
    <property type="entry name" value="Ribosome recycling factor, RRF"/>
    <property type="match status" value="1"/>
</dbReference>
<keyword evidence="8" id="KW-1185">Reference proteome</keyword>
<dbReference type="STRING" id="1423813.FC26_GL002026"/>
<evidence type="ECO:0000256" key="5">
    <source>
        <dbReference type="HAMAP-Rule" id="MF_00040"/>
    </source>
</evidence>
<sequence length="187" mass="20734">MTTSKEILSEAKDKMKKSGEALQRDLGNIRAGRANASILSRVTVDYYGAQTPVNQVASIAIPEPRMLLITPFDKTQLEAIEQAIFASDLGLTPANDGNAIRLVIPQLTEERRKELVKDVKAETEKAKVAVRNVRREAMDALKKGNKAGDFNDDEFHDLEDQVQKLTNNAIKDLEQIEADKGQELMQG</sequence>